<dbReference type="GO" id="GO:0005829">
    <property type="term" value="C:cytosol"/>
    <property type="evidence" value="ECO:0007669"/>
    <property type="project" value="TreeGrafter"/>
</dbReference>
<evidence type="ECO:0000259" key="1">
    <source>
        <dbReference type="PROSITE" id="PS50851"/>
    </source>
</evidence>
<dbReference type="SUPFAM" id="SSF50341">
    <property type="entry name" value="CheW-like"/>
    <property type="match status" value="1"/>
</dbReference>
<dbReference type="Gene3D" id="2.30.30.40">
    <property type="entry name" value="SH3 Domains"/>
    <property type="match status" value="1"/>
</dbReference>
<reference evidence="2 3" key="1">
    <citation type="journal article" date="2010" name="Int. J. Syst. Evol. Microbiol.">
        <title>Bacillus horneckiae sp. nov., isolated from a spacecraft-assembly clean room.</title>
        <authorList>
            <person name="Vaishampayan P."/>
            <person name="Probst A."/>
            <person name="Krishnamurthi S."/>
            <person name="Ghosh S."/>
            <person name="Osman S."/>
            <person name="McDowall A."/>
            <person name="Ruckmani A."/>
            <person name="Mayilraj S."/>
            <person name="Venkateswaran K."/>
        </authorList>
    </citation>
    <scope>NUCLEOTIDE SEQUENCE [LARGE SCALE GENOMIC DNA]</scope>
    <source>
        <strain evidence="3">1PO1SC</strain>
    </source>
</reference>
<evidence type="ECO:0000313" key="3">
    <source>
        <dbReference type="Proteomes" id="UP000233343"/>
    </source>
</evidence>
<dbReference type="SMART" id="SM00260">
    <property type="entry name" value="CheW"/>
    <property type="match status" value="1"/>
</dbReference>
<proteinExistence type="predicted"/>
<dbReference type="InterPro" id="IPR039315">
    <property type="entry name" value="CheW"/>
</dbReference>
<dbReference type="GO" id="GO:0007165">
    <property type="term" value="P:signal transduction"/>
    <property type="evidence" value="ECO:0007669"/>
    <property type="project" value="InterPro"/>
</dbReference>
<protein>
    <submittedName>
        <fullName evidence="2">Chemotaxis protein CheW</fullName>
    </submittedName>
</protein>
<dbReference type="RefSeq" id="WP_066197165.1">
    <property type="nucleotide sequence ID" value="NZ_CP194732.1"/>
</dbReference>
<dbReference type="Proteomes" id="UP000233343">
    <property type="component" value="Unassembled WGS sequence"/>
</dbReference>
<comment type="caution">
    <text evidence="2">The sequence shown here is derived from an EMBL/GenBank/DDBJ whole genome shotgun (WGS) entry which is preliminary data.</text>
</comment>
<accession>A0A2N0ZLY6</accession>
<dbReference type="PANTHER" id="PTHR22617">
    <property type="entry name" value="CHEMOTAXIS SENSOR HISTIDINE KINASE-RELATED"/>
    <property type="match status" value="1"/>
</dbReference>
<feature type="domain" description="CheW-like" evidence="1">
    <location>
        <begin position="10"/>
        <end position="150"/>
    </location>
</feature>
<sequence length="151" mass="16769">MKEVETISSTIKLIVFKLKEKEYAIKVNEVLSIEKVNHITRVPGTEKFVKGVINLRGIVVPIIDLRSRFDLEEASYNENTRVIIAVMNEIEVGLVVDSANDVIDIPEDALEPSPEVIGAEVADYIQAVAKLDSRLLILIDLDKVLAIEEAS</sequence>
<dbReference type="Pfam" id="PF01584">
    <property type="entry name" value="CheW"/>
    <property type="match status" value="1"/>
</dbReference>
<gene>
    <name evidence="2" type="ORF">CWS20_02680</name>
</gene>
<keyword evidence="3" id="KW-1185">Reference proteome</keyword>
<dbReference type="InterPro" id="IPR036061">
    <property type="entry name" value="CheW-like_dom_sf"/>
</dbReference>
<evidence type="ECO:0000313" key="2">
    <source>
        <dbReference type="EMBL" id="PKG30534.1"/>
    </source>
</evidence>
<organism evidence="2 3">
    <name type="scientific">Cytobacillus horneckiae</name>
    <dbReference type="NCBI Taxonomy" id="549687"/>
    <lineage>
        <taxon>Bacteria</taxon>
        <taxon>Bacillati</taxon>
        <taxon>Bacillota</taxon>
        <taxon>Bacilli</taxon>
        <taxon>Bacillales</taxon>
        <taxon>Bacillaceae</taxon>
        <taxon>Cytobacillus</taxon>
    </lineage>
</organism>
<dbReference type="PROSITE" id="PS50851">
    <property type="entry name" value="CHEW"/>
    <property type="match status" value="1"/>
</dbReference>
<dbReference type="EMBL" id="PISD01000007">
    <property type="protein sequence ID" value="PKG30534.1"/>
    <property type="molecule type" value="Genomic_DNA"/>
</dbReference>
<dbReference type="GO" id="GO:0006935">
    <property type="term" value="P:chemotaxis"/>
    <property type="evidence" value="ECO:0007669"/>
    <property type="project" value="InterPro"/>
</dbReference>
<name>A0A2N0ZLY6_9BACI</name>
<dbReference type="PANTHER" id="PTHR22617:SF23">
    <property type="entry name" value="CHEMOTAXIS PROTEIN CHEW"/>
    <property type="match status" value="1"/>
</dbReference>
<dbReference type="InterPro" id="IPR002545">
    <property type="entry name" value="CheW-lke_dom"/>
</dbReference>
<dbReference type="AlphaFoldDB" id="A0A2N0ZLY6"/>
<dbReference type="Gene3D" id="2.40.50.180">
    <property type="entry name" value="CheA-289, Domain 4"/>
    <property type="match status" value="1"/>
</dbReference>